<dbReference type="EMBL" id="CAEZXH010000019">
    <property type="protein sequence ID" value="CAB4680192.1"/>
    <property type="molecule type" value="Genomic_DNA"/>
</dbReference>
<dbReference type="InterPro" id="IPR050005">
    <property type="entry name" value="DenD"/>
</dbReference>
<keyword evidence="2" id="KW-0119">Carbohydrate metabolism</keyword>
<feature type="domain" description="NAD-dependent epimerase/dehydratase" evidence="3">
    <location>
        <begin position="3"/>
        <end position="202"/>
    </location>
</feature>
<accession>A0A6J6N232</accession>
<dbReference type="CDD" id="cd05238">
    <property type="entry name" value="Gne_like_SDR_e"/>
    <property type="match status" value="1"/>
</dbReference>
<name>A0A6J6N232_9ZZZZ</name>
<reference evidence="4" key="1">
    <citation type="submission" date="2020-05" db="EMBL/GenBank/DDBJ databases">
        <authorList>
            <person name="Chiriac C."/>
            <person name="Salcher M."/>
            <person name="Ghai R."/>
            <person name="Kavagutti S V."/>
        </authorList>
    </citation>
    <scope>NUCLEOTIDE SEQUENCE</scope>
</reference>
<dbReference type="SUPFAM" id="SSF51735">
    <property type="entry name" value="NAD(P)-binding Rossmann-fold domains"/>
    <property type="match status" value="1"/>
</dbReference>
<evidence type="ECO:0000256" key="1">
    <source>
        <dbReference type="ARBA" id="ARBA00022857"/>
    </source>
</evidence>
<dbReference type="Pfam" id="PF01370">
    <property type="entry name" value="Epimerase"/>
    <property type="match status" value="1"/>
</dbReference>
<proteinExistence type="predicted"/>
<gene>
    <name evidence="4" type="ORF">UFOPK2360_00486</name>
</gene>
<organism evidence="4">
    <name type="scientific">freshwater metagenome</name>
    <dbReference type="NCBI Taxonomy" id="449393"/>
    <lineage>
        <taxon>unclassified sequences</taxon>
        <taxon>metagenomes</taxon>
        <taxon>ecological metagenomes</taxon>
    </lineage>
</organism>
<protein>
    <submittedName>
        <fullName evidence="4">Unannotated protein</fullName>
    </submittedName>
</protein>
<evidence type="ECO:0000256" key="2">
    <source>
        <dbReference type="ARBA" id="ARBA00023277"/>
    </source>
</evidence>
<dbReference type="Gene3D" id="3.90.25.10">
    <property type="entry name" value="UDP-galactose 4-epimerase, domain 1"/>
    <property type="match status" value="1"/>
</dbReference>
<dbReference type="InterPro" id="IPR001509">
    <property type="entry name" value="Epimerase_deHydtase"/>
</dbReference>
<dbReference type="AlphaFoldDB" id="A0A6J6N232"/>
<evidence type="ECO:0000259" key="3">
    <source>
        <dbReference type="Pfam" id="PF01370"/>
    </source>
</evidence>
<sequence>MKILITGGGGMLGQKLIAGLAKVGSLNGKKIESITVVDAYKQSQALDGFDFKITSKIVDITDRKECDAMIAEKPDVIFHLAAIVSGEAESDFEKGYRVNVDGMRNLFDAIRLHSDQYCPRVVFTSSVAVYGGPYLDVADDNFILQPTTSYGVQKAIGELLLNDYSRRGFLDGVGLRIPTLCVRPGLPNSAASGVFSNIIREPLMGIEATLTAGKDASMIFTSPRSAVGFLIHAAQIDTALLGARRSLMMPGIYATLGDEIDALRRVAGDKIVGFIKEEIDPFVQEMLTSWNFPRFEAKRARSLGFTCEDSFDELIKTHIADELDGQIPGLTK</sequence>
<dbReference type="Gene3D" id="3.40.50.720">
    <property type="entry name" value="NAD(P)-binding Rossmann-like Domain"/>
    <property type="match status" value="1"/>
</dbReference>
<dbReference type="InterPro" id="IPR036291">
    <property type="entry name" value="NAD(P)-bd_dom_sf"/>
</dbReference>
<dbReference type="PANTHER" id="PTHR43103:SF3">
    <property type="entry name" value="ADP-L-GLYCERO-D-MANNO-HEPTOSE-6-EPIMERASE"/>
    <property type="match status" value="1"/>
</dbReference>
<dbReference type="NCBIfam" id="NF043036">
    <property type="entry name" value="ErythonDh"/>
    <property type="match status" value="1"/>
</dbReference>
<dbReference type="GO" id="GO:0016491">
    <property type="term" value="F:oxidoreductase activity"/>
    <property type="evidence" value="ECO:0007669"/>
    <property type="project" value="InterPro"/>
</dbReference>
<keyword evidence="1" id="KW-0521">NADP</keyword>
<dbReference type="PANTHER" id="PTHR43103">
    <property type="entry name" value="NUCLEOSIDE-DIPHOSPHATE-SUGAR EPIMERASE"/>
    <property type="match status" value="1"/>
</dbReference>
<evidence type="ECO:0000313" key="4">
    <source>
        <dbReference type="EMBL" id="CAB4680192.1"/>
    </source>
</evidence>